<dbReference type="PANTHER" id="PTHR10579:SF43">
    <property type="entry name" value="ZINC FINGER (C3HC4-TYPE RING FINGER) FAMILY PROTEIN"/>
    <property type="match status" value="1"/>
</dbReference>
<comment type="caution">
    <text evidence="2">The sequence shown here is derived from an EMBL/GenBank/DDBJ whole genome shotgun (WGS) entry which is preliminary data.</text>
</comment>
<evidence type="ECO:0000259" key="1">
    <source>
        <dbReference type="PROSITE" id="PS50234"/>
    </source>
</evidence>
<dbReference type="EMBL" id="CAJVQB010166418">
    <property type="protein sequence ID" value="CAG8857023.1"/>
    <property type="molecule type" value="Genomic_DNA"/>
</dbReference>
<dbReference type="PANTHER" id="PTHR10579">
    <property type="entry name" value="CALCIUM-ACTIVATED CHLORIDE CHANNEL REGULATOR"/>
    <property type="match status" value="1"/>
</dbReference>
<evidence type="ECO:0000313" key="3">
    <source>
        <dbReference type="Proteomes" id="UP000789901"/>
    </source>
</evidence>
<keyword evidence="3" id="KW-1185">Reference proteome</keyword>
<feature type="non-terminal residue" evidence="2">
    <location>
        <position position="1"/>
    </location>
</feature>
<dbReference type="InterPro" id="IPR051266">
    <property type="entry name" value="CLCR"/>
</dbReference>
<sequence length="81" mass="8956">IQNLRANGGTNIGNGLKLGLDVLTQRITKNPITGMILLSDGMDNKEQSYEHLYERACEAEISIHTFGYGSDHDARKLHTIS</sequence>
<name>A0ABN7XRQ5_GIGMA</name>
<proteinExistence type="predicted"/>
<reference evidence="2 3" key="1">
    <citation type="submission" date="2021-06" db="EMBL/GenBank/DDBJ databases">
        <authorList>
            <person name="Kallberg Y."/>
            <person name="Tangrot J."/>
            <person name="Rosling A."/>
        </authorList>
    </citation>
    <scope>NUCLEOTIDE SEQUENCE [LARGE SCALE GENOMIC DNA]</scope>
    <source>
        <strain evidence="2 3">120-4 pot B 10/14</strain>
    </source>
</reference>
<protein>
    <submittedName>
        <fullName evidence="2">17947_t:CDS:1</fullName>
    </submittedName>
</protein>
<dbReference type="PROSITE" id="PS50234">
    <property type="entry name" value="VWFA"/>
    <property type="match status" value="1"/>
</dbReference>
<dbReference type="SUPFAM" id="SSF53300">
    <property type="entry name" value="vWA-like"/>
    <property type="match status" value="1"/>
</dbReference>
<dbReference type="Pfam" id="PF00092">
    <property type="entry name" value="VWA"/>
    <property type="match status" value="1"/>
</dbReference>
<feature type="non-terminal residue" evidence="2">
    <location>
        <position position="81"/>
    </location>
</feature>
<feature type="domain" description="VWFA" evidence="1">
    <location>
        <begin position="1"/>
        <end position="81"/>
    </location>
</feature>
<organism evidence="2 3">
    <name type="scientific">Gigaspora margarita</name>
    <dbReference type="NCBI Taxonomy" id="4874"/>
    <lineage>
        <taxon>Eukaryota</taxon>
        <taxon>Fungi</taxon>
        <taxon>Fungi incertae sedis</taxon>
        <taxon>Mucoromycota</taxon>
        <taxon>Glomeromycotina</taxon>
        <taxon>Glomeromycetes</taxon>
        <taxon>Diversisporales</taxon>
        <taxon>Gigasporaceae</taxon>
        <taxon>Gigaspora</taxon>
    </lineage>
</organism>
<dbReference type="Proteomes" id="UP000789901">
    <property type="component" value="Unassembled WGS sequence"/>
</dbReference>
<dbReference type="InterPro" id="IPR036465">
    <property type="entry name" value="vWFA_dom_sf"/>
</dbReference>
<dbReference type="InterPro" id="IPR002035">
    <property type="entry name" value="VWF_A"/>
</dbReference>
<dbReference type="Gene3D" id="3.40.50.410">
    <property type="entry name" value="von Willebrand factor, type A domain"/>
    <property type="match status" value="1"/>
</dbReference>
<evidence type="ECO:0000313" key="2">
    <source>
        <dbReference type="EMBL" id="CAG8857023.1"/>
    </source>
</evidence>
<accession>A0ABN7XRQ5</accession>
<gene>
    <name evidence="2" type="ORF">GMARGA_LOCUS45844</name>
</gene>